<dbReference type="InterPro" id="IPR053112">
    <property type="entry name" value="Fungal_Dehydratase/Hydratase"/>
</dbReference>
<dbReference type="EMBL" id="CABFNS010000795">
    <property type="protein sequence ID" value="VUC28972.1"/>
    <property type="molecule type" value="Genomic_DNA"/>
</dbReference>
<feature type="domain" description="AttH" evidence="2">
    <location>
        <begin position="99"/>
        <end position="215"/>
    </location>
</feature>
<sequence>MKSPLPVAGLTLLSAKVAAAIKFVPEIDGALANGLDTLPTPFNLTNSQQRSSEYGAGSFWSSSFLSASNNHQYLVISHVMADVPFWTPGRAMYRGSVLDITDTSKYTQFEFFVDDYDVFGENGTFNATFSDYGFVSAGPGALRTWSNISGAEFDLNIELSSSIILNGGIGVFQVSSTLHQWSLPAGKTTGSLSIDGLKVSVDSKSSLTWYDRQWNGGPPDWTWFELHLDTGKLKADLVPVSAWIWEDPEAGFKGIASIREEPGVQKVVPVKSLETTGRTWTSEATGAEYALGWVLELTDGTKLSISSQRDNQELAAEGGEFPAYAGYILAEGRLGRDQNIQGYGVVEIVPPGNAG</sequence>
<dbReference type="Proteomes" id="UP000766486">
    <property type="component" value="Unassembled WGS sequence"/>
</dbReference>
<keyword evidence="1" id="KW-0732">Signal</keyword>
<protein>
    <recommendedName>
        <fullName evidence="2">AttH domain-containing protein</fullName>
    </recommendedName>
</protein>
<dbReference type="Gene3D" id="2.40.370.10">
    <property type="entry name" value="AttH-like domain"/>
    <property type="match status" value="2"/>
</dbReference>
<gene>
    <name evidence="3" type="ORF">CLO192961_LOCUS248271</name>
</gene>
<dbReference type="PANTHER" id="PTHR40617:SF1">
    <property type="entry name" value="ATTH DOMAIN-CONTAINING PROTEIN-RELATED"/>
    <property type="match status" value="1"/>
</dbReference>
<evidence type="ECO:0000256" key="1">
    <source>
        <dbReference type="SAM" id="SignalP"/>
    </source>
</evidence>
<feature type="chain" id="PRO_5046565580" description="AttH domain-containing protein" evidence="1">
    <location>
        <begin position="21"/>
        <end position="355"/>
    </location>
</feature>
<dbReference type="PANTHER" id="PTHR40617">
    <property type="entry name" value="TERPENE CYCLASE ASQC"/>
    <property type="match status" value="1"/>
</dbReference>
<accession>A0ABY6UCS5</accession>
<proteinExistence type="predicted"/>
<reference evidence="3 4" key="1">
    <citation type="submission" date="2019-06" db="EMBL/GenBank/DDBJ databases">
        <authorList>
            <person name="Broberg M."/>
        </authorList>
    </citation>
    <scope>NUCLEOTIDE SEQUENCE [LARGE SCALE GENOMIC DNA]</scope>
</reference>
<feature type="signal peptide" evidence="1">
    <location>
        <begin position="1"/>
        <end position="20"/>
    </location>
</feature>
<dbReference type="SUPFAM" id="SSF159245">
    <property type="entry name" value="AttH-like"/>
    <property type="match status" value="1"/>
</dbReference>
<evidence type="ECO:0000313" key="3">
    <source>
        <dbReference type="EMBL" id="VUC28972.1"/>
    </source>
</evidence>
<evidence type="ECO:0000259" key="2">
    <source>
        <dbReference type="Pfam" id="PF07143"/>
    </source>
</evidence>
<evidence type="ECO:0000313" key="4">
    <source>
        <dbReference type="Proteomes" id="UP000766486"/>
    </source>
</evidence>
<comment type="caution">
    <text evidence="3">The sequence shown here is derived from an EMBL/GenBank/DDBJ whole genome shotgun (WGS) entry which is preliminary data.</text>
</comment>
<dbReference type="InterPro" id="IPR023374">
    <property type="entry name" value="AttH-like_dom_sf"/>
</dbReference>
<organism evidence="3 4">
    <name type="scientific">Bionectria ochroleuca</name>
    <name type="common">Gliocladium roseum</name>
    <dbReference type="NCBI Taxonomy" id="29856"/>
    <lineage>
        <taxon>Eukaryota</taxon>
        <taxon>Fungi</taxon>
        <taxon>Dikarya</taxon>
        <taxon>Ascomycota</taxon>
        <taxon>Pezizomycotina</taxon>
        <taxon>Sordariomycetes</taxon>
        <taxon>Hypocreomycetidae</taxon>
        <taxon>Hypocreales</taxon>
        <taxon>Bionectriaceae</taxon>
        <taxon>Clonostachys</taxon>
    </lineage>
</organism>
<dbReference type="Pfam" id="PF17186">
    <property type="entry name" value="Lipocalin_9"/>
    <property type="match status" value="1"/>
</dbReference>
<dbReference type="Pfam" id="PF07143">
    <property type="entry name" value="CrtC"/>
    <property type="match status" value="1"/>
</dbReference>
<keyword evidence="4" id="KW-1185">Reference proteome</keyword>
<dbReference type="InterPro" id="IPR010791">
    <property type="entry name" value="AttH_dom"/>
</dbReference>
<name>A0ABY6UCS5_BIOOC</name>